<dbReference type="PATRIC" id="fig|1053236.3.peg.6171"/>
<gene>
    <name evidence="2" type="ORF">IK1_05808</name>
</gene>
<accession>R8MDT0</accession>
<organism evidence="2 3">
    <name type="scientific">Bacillus cereus (strain VD146)</name>
    <dbReference type="NCBI Taxonomy" id="1053236"/>
    <lineage>
        <taxon>Bacteria</taxon>
        <taxon>Bacillati</taxon>
        <taxon>Bacillota</taxon>
        <taxon>Bacilli</taxon>
        <taxon>Bacillales</taxon>
        <taxon>Bacillaceae</taxon>
        <taxon>Bacillus</taxon>
        <taxon>Bacillus cereus group</taxon>
    </lineage>
</organism>
<evidence type="ECO:0000313" key="2">
    <source>
        <dbReference type="EMBL" id="EOP32272.1"/>
    </source>
</evidence>
<dbReference type="Proteomes" id="UP000014020">
    <property type="component" value="Unassembled WGS sequence"/>
</dbReference>
<name>R8MDT0_BACCX</name>
<feature type="transmembrane region" description="Helical" evidence="1">
    <location>
        <begin position="56"/>
        <end position="80"/>
    </location>
</feature>
<dbReference type="RefSeq" id="WP_016121256.1">
    <property type="nucleotide sequence ID" value="NZ_KB976684.1"/>
</dbReference>
<evidence type="ECO:0000313" key="3">
    <source>
        <dbReference type="Proteomes" id="UP000014020"/>
    </source>
</evidence>
<protein>
    <recommendedName>
        <fullName evidence="4">DUF3961 domain-containing protein</fullName>
    </recommendedName>
</protein>
<sequence length="82" mass="9611">MIKNNVIRINNRSIVAPKQKVIRNKNNSVAMKKVLRQRFERMNYWLGIDGCINSQIWFYGTFGLATFMLTFTYIISGILFGF</sequence>
<keyword evidence="1" id="KW-0812">Transmembrane</keyword>
<dbReference type="AlphaFoldDB" id="R8MDT0"/>
<evidence type="ECO:0000256" key="1">
    <source>
        <dbReference type="SAM" id="Phobius"/>
    </source>
</evidence>
<keyword evidence="1" id="KW-0472">Membrane</keyword>
<keyword evidence="1" id="KW-1133">Transmembrane helix</keyword>
<proteinExistence type="predicted"/>
<evidence type="ECO:0008006" key="4">
    <source>
        <dbReference type="Google" id="ProtNLM"/>
    </source>
</evidence>
<comment type="caution">
    <text evidence="2">The sequence shown here is derived from an EMBL/GenBank/DDBJ whole genome shotgun (WGS) entry which is preliminary data.</text>
</comment>
<dbReference type="HOGENOM" id="CLU_172347_0_0_9"/>
<dbReference type="EMBL" id="AHFE01000075">
    <property type="protein sequence ID" value="EOP32272.1"/>
    <property type="molecule type" value="Genomic_DNA"/>
</dbReference>
<reference evidence="3" key="1">
    <citation type="submission" date="2012-12" db="EMBL/GenBank/DDBJ databases">
        <title>The genome sequence of Bacillus cereus VD146.</title>
        <authorList>
            <consortium name="The Broad Institute Genome Sequencing Platform"/>
            <consortium name="The Broad Institute Genome Sequencing Center for Infectious Disease"/>
            <person name="Feldgarden M."/>
            <person name="Van der Auwera G.A."/>
            <person name="Mahillon J."/>
            <person name="Duprez V."/>
            <person name="Timmery S."/>
            <person name="Mattelet C."/>
            <person name="Dierick K."/>
            <person name="Sun M."/>
            <person name="Yu Z."/>
            <person name="Zhu L."/>
            <person name="Hu X."/>
            <person name="Shank E.B."/>
            <person name="Swiecicka I."/>
            <person name="Hansen B.M."/>
            <person name="Andrup L."/>
            <person name="Walker B."/>
            <person name="Young S.K."/>
            <person name="Zeng Q."/>
            <person name="Gargeya S."/>
            <person name="Fitzgerald M."/>
            <person name="Haas B."/>
            <person name="Abouelleil A."/>
            <person name="Alvarado L."/>
            <person name="Arachchi H.M."/>
            <person name="Berlin A.M."/>
            <person name="Chapman S.B."/>
            <person name="Dewar J."/>
            <person name="Goldberg J."/>
            <person name="Griggs A."/>
            <person name="Gujja S."/>
            <person name="Hansen M."/>
            <person name="Howarth C."/>
            <person name="Imamovic A."/>
            <person name="Larimer J."/>
            <person name="McCowan C."/>
            <person name="Murphy C."/>
            <person name="Neiman D."/>
            <person name="Pearson M."/>
            <person name="Priest M."/>
            <person name="Roberts A."/>
            <person name="Saif S."/>
            <person name="Shea T."/>
            <person name="Sisk P."/>
            <person name="Sykes S."/>
            <person name="Wortman J."/>
            <person name="Nusbaum C."/>
            <person name="Birren B."/>
        </authorList>
    </citation>
    <scope>NUCLEOTIDE SEQUENCE [LARGE SCALE GENOMIC DNA]</scope>
    <source>
        <strain evidence="3">VD146</strain>
    </source>
</reference>